<dbReference type="PANTHER" id="PTHR32329:SF2">
    <property type="entry name" value="BIFUNCTIONAL PROTEIN [INCLUDES 2-HYDROXYACYL-COA DEHYDRATASE (N-TER) AND ITS ACTIVATOR DOMAIN (C_TERM)"/>
    <property type="match status" value="1"/>
</dbReference>
<accession>A0A1G2FLK2</accession>
<evidence type="ECO:0000313" key="4">
    <source>
        <dbReference type="Proteomes" id="UP000178787"/>
    </source>
</evidence>
<keyword evidence="1" id="KW-0175">Coiled coil</keyword>
<feature type="domain" description="DUF2229" evidence="2">
    <location>
        <begin position="12"/>
        <end position="220"/>
    </location>
</feature>
<comment type="caution">
    <text evidence="3">The sequence shown here is derived from an EMBL/GenBank/DDBJ whole genome shotgun (WGS) entry which is preliminary data.</text>
</comment>
<dbReference type="PANTHER" id="PTHR32329">
    <property type="entry name" value="BIFUNCTIONAL PROTEIN [INCLUDES 2-HYDROXYACYL-COA DEHYDRATASE (N-TER) AND ITS ACTIVATOR DOMAIN (C_TERM)-RELATED"/>
    <property type="match status" value="1"/>
</dbReference>
<sequence length="308" mass="35769">MVKKRTTKEKLTIGIPRALFYYKKPYFWPTFFEELGCSVIISPPTQREILETGCKNSEIESCLPVKVLQGHIFYLLDKKIDYLFVPRIISLRENHSSCPKFFGLPDLAKLVSKKEVKILSPTIDFNKEDFNKTAFWLGWSLTNGFPLKRFKIIKAAYKNAWQKEKQAKEELNKNYLNQIESLERKVVLISHPYNLYDDFINLKIKEKLEKNGLEVLTIDALPFEFQTTFSHWDFASEMLNQAKEISKRAISGAIQISSFGCGCDSVIKEFIERIFREKKIPFLSLMIDEHTAEAGLITRLEAFVDTLN</sequence>
<proteinExistence type="predicted"/>
<dbReference type="STRING" id="1802000.A3A94_00220"/>
<reference evidence="3 4" key="1">
    <citation type="journal article" date="2016" name="Nat. Commun.">
        <title>Thousands of microbial genomes shed light on interconnected biogeochemical processes in an aquifer system.</title>
        <authorList>
            <person name="Anantharaman K."/>
            <person name="Brown C.T."/>
            <person name="Hug L.A."/>
            <person name="Sharon I."/>
            <person name="Castelle C.J."/>
            <person name="Probst A.J."/>
            <person name="Thomas B.C."/>
            <person name="Singh A."/>
            <person name="Wilkins M.J."/>
            <person name="Karaoz U."/>
            <person name="Brodie E.L."/>
            <person name="Williams K.H."/>
            <person name="Hubbard S.S."/>
            <person name="Banfield J.F."/>
        </authorList>
    </citation>
    <scope>NUCLEOTIDE SEQUENCE [LARGE SCALE GENOMIC DNA]</scope>
</reference>
<gene>
    <name evidence="3" type="ORF">A3A94_00220</name>
</gene>
<evidence type="ECO:0000256" key="1">
    <source>
        <dbReference type="SAM" id="Coils"/>
    </source>
</evidence>
<dbReference type="InterPro" id="IPR051805">
    <property type="entry name" value="Dehydratase_Activator_Redct"/>
</dbReference>
<dbReference type="InterPro" id="IPR018709">
    <property type="entry name" value="CoA_activase_DUF2229"/>
</dbReference>
<name>A0A1G2FLK2_9BACT</name>
<evidence type="ECO:0000313" key="3">
    <source>
        <dbReference type="EMBL" id="OGZ38974.1"/>
    </source>
</evidence>
<protein>
    <recommendedName>
        <fullName evidence="2">DUF2229 domain-containing protein</fullName>
    </recommendedName>
</protein>
<dbReference type="AlphaFoldDB" id="A0A1G2FLK2"/>
<dbReference type="Proteomes" id="UP000178787">
    <property type="component" value="Unassembled WGS sequence"/>
</dbReference>
<dbReference type="EMBL" id="MHNE01000005">
    <property type="protein sequence ID" value="OGZ38974.1"/>
    <property type="molecule type" value="Genomic_DNA"/>
</dbReference>
<feature type="coiled-coil region" evidence="1">
    <location>
        <begin position="154"/>
        <end position="185"/>
    </location>
</feature>
<evidence type="ECO:0000259" key="2">
    <source>
        <dbReference type="Pfam" id="PF09989"/>
    </source>
</evidence>
<dbReference type="Gene3D" id="3.40.50.11900">
    <property type="match status" value="1"/>
</dbReference>
<dbReference type="Pfam" id="PF09989">
    <property type="entry name" value="DUF2229"/>
    <property type="match status" value="1"/>
</dbReference>
<organism evidence="3 4">
    <name type="scientific">Candidatus Portnoybacteria bacterium RIFCSPLOWO2_01_FULL_43_11</name>
    <dbReference type="NCBI Taxonomy" id="1802000"/>
    <lineage>
        <taxon>Bacteria</taxon>
        <taxon>Candidatus Portnoyibacteriota</taxon>
    </lineage>
</organism>